<protein>
    <submittedName>
        <fullName evidence="1">Uncharacterized protein</fullName>
    </submittedName>
</protein>
<comment type="caution">
    <text evidence="1">The sequence shown here is derived from an EMBL/GenBank/DDBJ whole genome shotgun (WGS) entry which is preliminary data.</text>
</comment>
<dbReference type="EMBL" id="DSMG01000191">
    <property type="protein sequence ID" value="HDX33413.1"/>
    <property type="molecule type" value="Genomic_DNA"/>
</dbReference>
<evidence type="ECO:0000313" key="1">
    <source>
        <dbReference type="EMBL" id="HDX33413.1"/>
    </source>
</evidence>
<proteinExistence type="predicted"/>
<sequence>MDAATGWVISRRWLALTQPEPTVLYAEILTRPEFLHHNAVSISLDHFYAPEAQELAQSSSDSRPATSETEVAQMALGTEKSLEVIAREVAFPLLAPQVEVLQGLGSVSHERRIYFTPSAKCHLAQPLAYSFDLCAGLDGTVRVDDILWSQSDFSDVRGIQTSLGPAQIVLGLLHQARPRWVTSQAVSLTVDGQPVTAWLAFGFHAGDNAPPLARITQTQDYADNKNPCFLIGRCCKG</sequence>
<name>A0A7C1FNL8_9CHLR</name>
<accession>A0A7C1FNL8</accession>
<gene>
    <name evidence="1" type="ORF">ENQ20_18305</name>
</gene>
<organism evidence="1">
    <name type="scientific">Caldilinea aerophila</name>
    <dbReference type="NCBI Taxonomy" id="133453"/>
    <lineage>
        <taxon>Bacteria</taxon>
        <taxon>Bacillati</taxon>
        <taxon>Chloroflexota</taxon>
        <taxon>Caldilineae</taxon>
        <taxon>Caldilineales</taxon>
        <taxon>Caldilineaceae</taxon>
        <taxon>Caldilinea</taxon>
    </lineage>
</organism>
<dbReference type="AlphaFoldDB" id="A0A7C1FNL8"/>
<reference evidence="1" key="1">
    <citation type="journal article" date="2020" name="mSystems">
        <title>Genome- and Community-Level Interaction Insights into Carbon Utilization and Element Cycling Functions of Hydrothermarchaeota in Hydrothermal Sediment.</title>
        <authorList>
            <person name="Zhou Z."/>
            <person name="Liu Y."/>
            <person name="Xu W."/>
            <person name="Pan J."/>
            <person name="Luo Z.H."/>
            <person name="Li M."/>
        </authorList>
    </citation>
    <scope>NUCLEOTIDE SEQUENCE [LARGE SCALE GENOMIC DNA]</scope>
    <source>
        <strain evidence="1">SpSt-289</strain>
    </source>
</reference>